<evidence type="ECO:0000256" key="7">
    <source>
        <dbReference type="RuleBase" id="RU003376"/>
    </source>
</evidence>
<dbReference type="GO" id="GO:0019646">
    <property type="term" value="P:aerobic electron transport chain"/>
    <property type="evidence" value="ECO:0007669"/>
    <property type="project" value="InterPro"/>
</dbReference>
<name>A0A2P7ARP9_9HYPH</name>
<dbReference type="InterPro" id="IPR000298">
    <property type="entry name" value="Cyt_c_oxidase-like_su3"/>
</dbReference>
<dbReference type="EMBL" id="PGGN01000003">
    <property type="protein sequence ID" value="PSH56906.1"/>
    <property type="molecule type" value="Genomic_DNA"/>
</dbReference>
<keyword evidence="6 8" id="KW-0472">Membrane</keyword>
<evidence type="ECO:0000256" key="3">
    <source>
        <dbReference type="ARBA" id="ARBA00022475"/>
    </source>
</evidence>
<evidence type="ECO:0000256" key="2">
    <source>
        <dbReference type="ARBA" id="ARBA00010581"/>
    </source>
</evidence>
<dbReference type="Pfam" id="PF00510">
    <property type="entry name" value="COX3"/>
    <property type="match status" value="1"/>
</dbReference>
<feature type="transmembrane region" description="Helical" evidence="8">
    <location>
        <begin position="133"/>
        <end position="158"/>
    </location>
</feature>
<dbReference type="PANTHER" id="PTHR11403:SF2">
    <property type="entry name" value="CYTOCHROME BO(3) UBIQUINOL OXIDASE SUBUNIT 3"/>
    <property type="match status" value="1"/>
</dbReference>
<feature type="transmembrane region" description="Helical" evidence="8">
    <location>
        <begin position="178"/>
        <end position="197"/>
    </location>
</feature>
<feature type="transmembrane region" description="Helical" evidence="8">
    <location>
        <begin position="96"/>
        <end position="113"/>
    </location>
</feature>
<dbReference type="GO" id="GO:0005886">
    <property type="term" value="C:plasma membrane"/>
    <property type="evidence" value="ECO:0007669"/>
    <property type="project" value="UniProtKB-SubCell"/>
</dbReference>
<evidence type="ECO:0000256" key="6">
    <source>
        <dbReference type="ARBA" id="ARBA00023136"/>
    </source>
</evidence>
<feature type="transmembrane region" description="Helical" evidence="8">
    <location>
        <begin position="64"/>
        <end position="84"/>
    </location>
</feature>
<evidence type="ECO:0000256" key="5">
    <source>
        <dbReference type="ARBA" id="ARBA00022989"/>
    </source>
</evidence>
<dbReference type="GO" id="GO:0004129">
    <property type="term" value="F:cytochrome-c oxidase activity"/>
    <property type="evidence" value="ECO:0007669"/>
    <property type="project" value="InterPro"/>
</dbReference>
<dbReference type="PANTHER" id="PTHR11403">
    <property type="entry name" value="CYTOCHROME C OXIDASE SUBUNIT III"/>
    <property type="match status" value="1"/>
</dbReference>
<evidence type="ECO:0000313" key="10">
    <source>
        <dbReference type="EMBL" id="PSH56906.1"/>
    </source>
</evidence>
<dbReference type="RefSeq" id="WP_106717665.1">
    <property type="nucleotide sequence ID" value="NZ_JACHXT010000003.1"/>
</dbReference>
<comment type="subcellular location">
    <subcellularLocation>
        <location evidence="1 7">Cell membrane</location>
        <topology evidence="1 7">Multi-pass membrane protein</topology>
    </subcellularLocation>
</comment>
<keyword evidence="5 8" id="KW-1133">Transmembrane helix</keyword>
<dbReference type="SUPFAM" id="SSF81452">
    <property type="entry name" value="Cytochrome c oxidase subunit III-like"/>
    <property type="match status" value="1"/>
</dbReference>
<feature type="domain" description="Heme-copper oxidase subunit III family profile" evidence="9">
    <location>
        <begin position="1"/>
        <end position="199"/>
    </location>
</feature>
<comment type="similarity">
    <text evidence="2 7">Belongs to the cytochrome c oxidase subunit 3 family.</text>
</comment>
<dbReference type="Gene3D" id="1.20.120.80">
    <property type="entry name" value="Cytochrome c oxidase, subunit III, four-helix bundle"/>
    <property type="match status" value="1"/>
</dbReference>
<keyword evidence="4 7" id="KW-0812">Transmembrane</keyword>
<evidence type="ECO:0000256" key="8">
    <source>
        <dbReference type="SAM" id="Phobius"/>
    </source>
</evidence>
<evidence type="ECO:0000313" key="11">
    <source>
        <dbReference type="Proteomes" id="UP000241158"/>
    </source>
</evidence>
<evidence type="ECO:0000256" key="1">
    <source>
        <dbReference type="ARBA" id="ARBA00004651"/>
    </source>
</evidence>
<dbReference type="InterPro" id="IPR024791">
    <property type="entry name" value="Cyt_c/ubiquinol_Oxase_su3"/>
</dbReference>
<dbReference type="PROSITE" id="PS50253">
    <property type="entry name" value="COX3"/>
    <property type="match status" value="1"/>
</dbReference>
<sequence length="202" mass="22880">MKQRLVLNLRDLPTYGFGTESPMWWGTLAFISLEATGFALAIGTYFYLAFIAQGWPISAPPPNIWPGTIVLVMLLVSVVPNHLVESWAKKEDLGKTQIGLTIMSIAGIMPLIVRIYEFPALGLSWDENAYGSILWLLLGLHTFHLLTDVGDTLVLMVLMFTRHGKSGRRFSDVSDNAFYWDFVVASWVVIYFVIYVFPRWQT</sequence>
<reference evidence="11" key="1">
    <citation type="submission" date="2017-11" db="EMBL/GenBank/DDBJ databases">
        <authorList>
            <person name="Kuznetsova I."/>
            <person name="Sazanova A."/>
            <person name="Chirak E."/>
            <person name="Safronova V."/>
            <person name="Willems A."/>
        </authorList>
    </citation>
    <scope>NUCLEOTIDE SEQUENCE [LARGE SCALE GENOMIC DNA]</scope>
    <source>
        <strain evidence="11">PEPV15</strain>
    </source>
</reference>
<protein>
    <submittedName>
        <fullName evidence="10">Cytochrome C oxidase subunit III</fullName>
    </submittedName>
</protein>
<keyword evidence="11" id="KW-1185">Reference proteome</keyword>
<gene>
    <name evidence="10" type="ORF">CU100_16500</name>
</gene>
<proteinExistence type="inferred from homology"/>
<organism evidence="10 11">
    <name type="scientific">Phyllobacterium endophyticum</name>
    <dbReference type="NCBI Taxonomy" id="1149773"/>
    <lineage>
        <taxon>Bacteria</taxon>
        <taxon>Pseudomonadati</taxon>
        <taxon>Pseudomonadota</taxon>
        <taxon>Alphaproteobacteria</taxon>
        <taxon>Hyphomicrobiales</taxon>
        <taxon>Phyllobacteriaceae</taxon>
        <taxon>Phyllobacterium</taxon>
    </lineage>
</organism>
<comment type="caution">
    <text evidence="10">The sequence shown here is derived from an EMBL/GenBank/DDBJ whole genome shotgun (WGS) entry which is preliminary data.</text>
</comment>
<evidence type="ECO:0000259" key="9">
    <source>
        <dbReference type="PROSITE" id="PS50253"/>
    </source>
</evidence>
<dbReference type="AlphaFoldDB" id="A0A2P7ARP9"/>
<dbReference type="InterPro" id="IPR035973">
    <property type="entry name" value="Cyt_c_oxidase_su3-like_sf"/>
</dbReference>
<evidence type="ECO:0000256" key="4">
    <source>
        <dbReference type="ARBA" id="ARBA00022692"/>
    </source>
</evidence>
<accession>A0A2P7ARP9</accession>
<keyword evidence="3" id="KW-1003">Cell membrane</keyword>
<dbReference type="InterPro" id="IPR013833">
    <property type="entry name" value="Cyt_c_oxidase_su3_a-hlx"/>
</dbReference>
<feature type="transmembrane region" description="Helical" evidence="8">
    <location>
        <begin position="28"/>
        <end position="52"/>
    </location>
</feature>
<dbReference type="OrthoDB" id="7470475at2"/>
<dbReference type="Proteomes" id="UP000241158">
    <property type="component" value="Unassembled WGS sequence"/>
</dbReference>